<dbReference type="GO" id="GO:0005886">
    <property type="term" value="C:plasma membrane"/>
    <property type="evidence" value="ECO:0007669"/>
    <property type="project" value="UniProtKB-SubCell"/>
</dbReference>
<evidence type="ECO:0000256" key="7">
    <source>
        <dbReference type="SAM" id="Phobius"/>
    </source>
</evidence>
<comment type="caution">
    <text evidence="8">The sequence shown here is derived from an EMBL/GenBank/DDBJ whole genome shotgun (WGS) entry which is preliminary data.</text>
</comment>
<dbReference type="OrthoDB" id="9986881at2759"/>
<name>A0A9P6ACE8_9AGAM</name>
<protein>
    <submittedName>
        <fullName evidence="8">Uncharacterized protein</fullName>
    </submittedName>
</protein>
<keyword evidence="6 7" id="KW-0472">Membrane</keyword>
<proteinExistence type="predicted"/>
<dbReference type="PANTHER" id="PTHR23502:SF186">
    <property type="entry name" value="MAJOR FACILITATOR SUPERFAMILY (MFS) PROFILE DOMAIN-CONTAINING PROTEIN"/>
    <property type="match status" value="1"/>
</dbReference>
<dbReference type="PANTHER" id="PTHR23502">
    <property type="entry name" value="MAJOR FACILITATOR SUPERFAMILY"/>
    <property type="match status" value="1"/>
</dbReference>
<dbReference type="GO" id="GO:0022857">
    <property type="term" value="F:transmembrane transporter activity"/>
    <property type="evidence" value="ECO:0007669"/>
    <property type="project" value="TreeGrafter"/>
</dbReference>
<reference evidence="8" key="1">
    <citation type="journal article" date="2020" name="Nat. Commun.">
        <title>Large-scale genome sequencing of mycorrhizal fungi provides insights into the early evolution of symbiotic traits.</title>
        <authorList>
            <person name="Miyauchi S."/>
            <person name="Kiss E."/>
            <person name="Kuo A."/>
            <person name="Drula E."/>
            <person name="Kohler A."/>
            <person name="Sanchez-Garcia M."/>
            <person name="Morin E."/>
            <person name="Andreopoulos B."/>
            <person name="Barry K.W."/>
            <person name="Bonito G."/>
            <person name="Buee M."/>
            <person name="Carver A."/>
            <person name="Chen C."/>
            <person name="Cichocki N."/>
            <person name="Clum A."/>
            <person name="Culley D."/>
            <person name="Crous P.W."/>
            <person name="Fauchery L."/>
            <person name="Girlanda M."/>
            <person name="Hayes R.D."/>
            <person name="Keri Z."/>
            <person name="LaButti K."/>
            <person name="Lipzen A."/>
            <person name="Lombard V."/>
            <person name="Magnuson J."/>
            <person name="Maillard F."/>
            <person name="Murat C."/>
            <person name="Nolan M."/>
            <person name="Ohm R.A."/>
            <person name="Pangilinan J."/>
            <person name="Pereira M.F."/>
            <person name="Perotto S."/>
            <person name="Peter M."/>
            <person name="Pfister S."/>
            <person name="Riley R."/>
            <person name="Sitrit Y."/>
            <person name="Stielow J.B."/>
            <person name="Szollosi G."/>
            <person name="Zifcakova L."/>
            <person name="Stursova M."/>
            <person name="Spatafora J.W."/>
            <person name="Tedersoo L."/>
            <person name="Vaario L.M."/>
            <person name="Yamada A."/>
            <person name="Yan M."/>
            <person name="Wang P."/>
            <person name="Xu J."/>
            <person name="Bruns T."/>
            <person name="Baldrian P."/>
            <person name="Vilgalys R."/>
            <person name="Dunand C."/>
            <person name="Henrissat B."/>
            <person name="Grigoriev I.V."/>
            <person name="Hibbett D."/>
            <person name="Nagy L.G."/>
            <person name="Martin F.M."/>
        </authorList>
    </citation>
    <scope>NUCLEOTIDE SEQUENCE</scope>
    <source>
        <strain evidence="8">UP504</strain>
    </source>
</reference>
<evidence type="ECO:0000256" key="6">
    <source>
        <dbReference type="ARBA" id="ARBA00023136"/>
    </source>
</evidence>
<dbReference type="EMBL" id="MU129470">
    <property type="protein sequence ID" value="KAF9503042.1"/>
    <property type="molecule type" value="Genomic_DNA"/>
</dbReference>
<keyword evidence="3" id="KW-1003">Cell membrane</keyword>
<evidence type="ECO:0000256" key="3">
    <source>
        <dbReference type="ARBA" id="ARBA00022475"/>
    </source>
</evidence>
<accession>A0A9P6ACE8</accession>
<keyword evidence="9" id="KW-1185">Reference proteome</keyword>
<comment type="subcellular location">
    <subcellularLocation>
        <location evidence="1">Cell membrane</location>
        <topology evidence="1">Multi-pass membrane protein</topology>
    </subcellularLocation>
</comment>
<sequence>MLFYSARWTTWKVNFEKPYDRGNPKDWPRLRKWAMTLQLGLCTLCVSAAPSAYSGSNPPCTISSPSRGRRPRKIFPSTIFPGLAFGPLIWAPLSEVSIHRHCFPAFLTLQTAVIGYLIDAYTIYCITALAANVLRSILATVLLLFTPSLLVAVGPQWGNAIFVCLALMCTPIPFLFCRYGPRIRARSKWATPLTTPHPTSCPVSTPMFPIAPQEKR</sequence>
<feature type="transmembrane region" description="Helical" evidence="7">
    <location>
        <begin position="160"/>
        <end position="179"/>
    </location>
</feature>
<keyword evidence="4 7" id="KW-0812">Transmembrane</keyword>
<evidence type="ECO:0000256" key="2">
    <source>
        <dbReference type="ARBA" id="ARBA00022448"/>
    </source>
</evidence>
<evidence type="ECO:0000256" key="1">
    <source>
        <dbReference type="ARBA" id="ARBA00004651"/>
    </source>
</evidence>
<feature type="transmembrane region" description="Helical" evidence="7">
    <location>
        <begin position="133"/>
        <end position="154"/>
    </location>
</feature>
<dbReference type="AlphaFoldDB" id="A0A9P6ACE8"/>
<feature type="transmembrane region" description="Helical" evidence="7">
    <location>
        <begin position="105"/>
        <end position="126"/>
    </location>
</feature>
<keyword evidence="5 7" id="KW-1133">Transmembrane helix</keyword>
<feature type="transmembrane region" description="Helical" evidence="7">
    <location>
        <begin position="74"/>
        <end position="93"/>
    </location>
</feature>
<evidence type="ECO:0000256" key="5">
    <source>
        <dbReference type="ARBA" id="ARBA00022989"/>
    </source>
</evidence>
<dbReference type="Proteomes" id="UP000886523">
    <property type="component" value="Unassembled WGS sequence"/>
</dbReference>
<evidence type="ECO:0000313" key="9">
    <source>
        <dbReference type="Proteomes" id="UP000886523"/>
    </source>
</evidence>
<gene>
    <name evidence="8" type="ORF">BS47DRAFT_1490522</name>
</gene>
<evidence type="ECO:0000313" key="8">
    <source>
        <dbReference type="EMBL" id="KAF9503042.1"/>
    </source>
</evidence>
<evidence type="ECO:0000256" key="4">
    <source>
        <dbReference type="ARBA" id="ARBA00022692"/>
    </source>
</evidence>
<keyword evidence="2" id="KW-0813">Transport</keyword>
<organism evidence="8 9">
    <name type="scientific">Hydnum rufescens UP504</name>
    <dbReference type="NCBI Taxonomy" id="1448309"/>
    <lineage>
        <taxon>Eukaryota</taxon>
        <taxon>Fungi</taxon>
        <taxon>Dikarya</taxon>
        <taxon>Basidiomycota</taxon>
        <taxon>Agaricomycotina</taxon>
        <taxon>Agaricomycetes</taxon>
        <taxon>Cantharellales</taxon>
        <taxon>Hydnaceae</taxon>
        <taxon>Hydnum</taxon>
    </lineage>
</organism>